<dbReference type="InterPro" id="IPR011042">
    <property type="entry name" value="6-blade_b-propeller_TolB-like"/>
</dbReference>
<dbReference type="AlphaFoldDB" id="A0A0C3BU22"/>
<sequence>MSPLKAPYGTWSSPITAEAITKGANKIIDVLVDRVTSEVYHLESRPSEKGRCVLVHTSSNRDVVGSKWNVRTTVQEYGGAAAMVYNGVGYFSHMADGRVYRVSLKADGTDPEAITPDGKPYRYACLEPHPIYPDLIVSILEDHTLDLPADVVTTLVIINAKTRAIHSLLSGSDFYALPKFSPDGKRLAWVQWSHPDMPWEGGEVHMGDVIFGADGEVSITNDTHVAGVREKVGAGYPSWLDNETLIFTSDESGFVNPWKFRQGKASPLFAEPVSEDFGHSFWQLHYFPYAIIDKAEKTALFAALKDGRDVLYLVDLNGGAQPKPVNSPFVVIDNIRTVSLDRGEIVFTGQKTNEKEAIVQCSLTSLANSEFTVLKAAATVKVGEVQLPSDIISEPQRITLEVPPIGAPLYVVYYPPFNPRYAGSSIAGERPPCIVNVHGGPTGFTPQGLDWGKQYFTSRGWAWLDVNYGGSSGFGRKYIERLTNQWGVVDVNDCIFAPQALSSPPYDLVDRNRLIIRGGSAGGFTTLAALSIAEDVKVFAAATSLYGVSDLNKLAEFTHKFESRYLDHLMGGTPQEVPEVYYARSPINHAENIAVPLLILQGEIDMVVPKGQAEAIYKTIQDRGGVVEYKLYPGEGHGWRQEANMRDAYERELGFYERILGLKN</sequence>
<dbReference type="Pfam" id="PF00326">
    <property type="entry name" value="Peptidase_S9"/>
    <property type="match status" value="1"/>
</dbReference>
<dbReference type="GO" id="GO:0008236">
    <property type="term" value="F:serine-type peptidase activity"/>
    <property type="evidence" value="ECO:0007669"/>
    <property type="project" value="InterPro"/>
</dbReference>
<reference evidence="3" key="2">
    <citation type="submission" date="2015-01" db="EMBL/GenBank/DDBJ databases">
        <title>Evolutionary Origins and Diversification of the Mycorrhizal Mutualists.</title>
        <authorList>
            <consortium name="DOE Joint Genome Institute"/>
            <consortium name="Mycorrhizal Genomics Consortium"/>
            <person name="Kohler A."/>
            <person name="Kuo A."/>
            <person name="Nagy L.G."/>
            <person name="Floudas D."/>
            <person name="Copeland A."/>
            <person name="Barry K.W."/>
            <person name="Cichocki N."/>
            <person name="Veneault-Fourrey C."/>
            <person name="LaButti K."/>
            <person name="Lindquist E.A."/>
            <person name="Lipzen A."/>
            <person name="Lundell T."/>
            <person name="Morin E."/>
            <person name="Murat C."/>
            <person name="Riley R."/>
            <person name="Ohm R."/>
            <person name="Sun H."/>
            <person name="Tunlid A."/>
            <person name="Henrissat B."/>
            <person name="Grigoriev I.V."/>
            <person name="Hibbett D.S."/>
            <person name="Martin F."/>
        </authorList>
    </citation>
    <scope>NUCLEOTIDE SEQUENCE [LARGE SCALE GENOMIC DNA]</scope>
    <source>
        <strain evidence="3">h7</strain>
    </source>
</reference>
<gene>
    <name evidence="2" type="ORF">M413DRAFT_450020</name>
</gene>
<dbReference type="Proteomes" id="UP000053424">
    <property type="component" value="Unassembled WGS sequence"/>
</dbReference>
<dbReference type="Gene3D" id="3.40.50.1820">
    <property type="entry name" value="alpha/beta hydrolase"/>
    <property type="match status" value="1"/>
</dbReference>
<dbReference type="OrthoDB" id="43744at2759"/>
<feature type="domain" description="Peptidase S9 prolyl oligopeptidase catalytic" evidence="1">
    <location>
        <begin position="449"/>
        <end position="661"/>
    </location>
</feature>
<proteinExistence type="predicted"/>
<dbReference type="SUPFAM" id="SSF53474">
    <property type="entry name" value="alpha/beta-Hydrolases"/>
    <property type="match status" value="1"/>
</dbReference>
<evidence type="ECO:0000313" key="2">
    <source>
        <dbReference type="EMBL" id="KIM34871.1"/>
    </source>
</evidence>
<dbReference type="Gene3D" id="2.120.10.30">
    <property type="entry name" value="TolB, C-terminal domain"/>
    <property type="match status" value="1"/>
</dbReference>
<dbReference type="InterPro" id="IPR050585">
    <property type="entry name" value="Xaa-Pro_dipeptidyl-ppase/CocE"/>
</dbReference>
<dbReference type="HOGENOM" id="CLU_012236_1_0_1"/>
<evidence type="ECO:0000259" key="1">
    <source>
        <dbReference type="Pfam" id="PF00326"/>
    </source>
</evidence>
<dbReference type="EMBL" id="KN831848">
    <property type="protein sequence ID" value="KIM34871.1"/>
    <property type="molecule type" value="Genomic_DNA"/>
</dbReference>
<dbReference type="PANTHER" id="PTHR43056">
    <property type="entry name" value="PEPTIDASE S9 PROLYL OLIGOPEPTIDASE"/>
    <property type="match status" value="1"/>
</dbReference>
<dbReference type="InterPro" id="IPR029058">
    <property type="entry name" value="AB_hydrolase_fold"/>
</dbReference>
<reference evidence="2 3" key="1">
    <citation type="submission" date="2014-04" db="EMBL/GenBank/DDBJ databases">
        <authorList>
            <consortium name="DOE Joint Genome Institute"/>
            <person name="Kuo A."/>
            <person name="Gay G."/>
            <person name="Dore J."/>
            <person name="Kohler A."/>
            <person name="Nagy L.G."/>
            <person name="Floudas D."/>
            <person name="Copeland A."/>
            <person name="Barry K.W."/>
            <person name="Cichocki N."/>
            <person name="Veneault-Fourrey C."/>
            <person name="LaButti K."/>
            <person name="Lindquist E.A."/>
            <person name="Lipzen A."/>
            <person name="Lundell T."/>
            <person name="Morin E."/>
            <person name="Murat C."/>
            <person name="Sun H."/>
            <person name="Tunlid A."/>
            <person name="Henrissat B."/>
            <person name="Grigoriev I.V."/>
            <person name="Hibbett D.S."/>
            <person name="Martin F."/>
            <person name="Nordberg H.P."/>
            <person name="Cantor M.N."/>
            <person name="Hua S.X."/>
        </authorList>
    </citation>
    <scope>NUCLEOTIDE SEQUENCE [LARGE SCALE GENOMIC DNA]</scope>
    <source>
        <strain evidence="3">h7</strain>
    </source>
</reference>
<name>A0A0C3BU22_HEBCY</name>
<protein>
    <recommendedName>
        <fullName evidence="1">Peptidase S9 prolyl oligopeptidase catalytic domain-containing protein</fullName>
    </recommendedName>
</protein>
<keyword evidence="3" id="KW-1185">Reference proteome</keyword>
<accession>A0A0C3BU22</accession>
<dbReference type="SUPFAM" id="SSF82171">
    <property type="entry name" value="DPP6 N-terminal domain-like"/>
    <property type="match status" value="1"/>
</dbReference>
<dbReference type="InterPro" id="IPR001375">
    <property type="entry name" value="Peptidase_S9_cat"/>
</dbReference>
<dbReference type="GO" id="GO:0006508">
    <property type="term" value="P:proteolysis"/>
    <property type="evidence" value="ECO:0007669"/>
    <property type="project" value="InterPro"/>
</dbReference>
<dbReference type="STRING" id="686832.A0A0C3BU22"/>
<organism evidence="2 3">
    <name type="scientific">Hebeloma cylindrosporum</name>
    <dbReference type="NCBI Taxonomy" id="76867"/>
    <lineage>
        <taxon>Eukaryota</taxon>
        <taxon>Fungi</taxon>
        <taxon>Dikarya</taxon>
        <taxon>Basidiomycota</taxon>
        <taxon>Agaricomycotina</taxon>
        <taxon>Agaricomycetes</taxon>
        <taxon>Agaricomycetidae</taxon>
        <taxon>Agaricales</taxon>
        <taxon>Agaricineae</taxon>
        <taxon>Hymenogastraceae</taxon>
        <taxon>Hebeloma</taxon>
    </lineage>
</organism>
<evidence type="ECO:0000313" key="3">
    <source>
        <dbReference type="Proteomes" id="UP000053424"/>
    </source>
</evidence>
<dbReference type="PANTHER" id="PTHR43056:SF5">
    <property type="entry name" value="PEPTIDASE S9 PROLYL OLIGOPEPTIDASE CATALYTIC DOMAIN-CONTAINING PROTEIN"/>
    <property type="match status" value="1"/>
</dbReference>